<name>A0A5C5GDP2_9RHOB</name>
<comment type="caution">
    <text evidence="2">The sequence shown here is derived from an EMBL/GenBank/DDBJ whole genome shotgun (WGS) entry which is preliminary data.</text>
</comment>
<keyword evidence="1" id="KW-0472">Membrane</keyword>
<feature type="transmembrane region" description="Helical" evidence="1">
    <location>
        <begin position="422"/>
        <end position="440"/>
    </location>
</feature>
<proteinExistence type="predicted"/>
<feature type="transmembrane region" description="Helical" evidence="1">
    <location>
        <begin position="368"/>
        <end position="387"/>
    </location>
</feature>
<sequence length="445" mass="46627">MVKFVQVAKGVRLSAVLSVALAVWMTMVSVARAHEVTPSIGDMTQSDGTLSFAIAGNIESFVAGIDLEGLEDTNDAENAELYDELRALPPEEMAERFRAAWDQIAADITVRVPGGEPLPLELTDVIVPEVGDTELARSSSFTFTAALPDGAREAEVGWAPRLGALVLRQQGVGDPYDGYLEGGAMSPPIALAGGSAVTGMAALLNYIPVGIDHIVPLGHDHILFVLGLFLLSPRIGTLLWQVSAFTVAHTITLALAALDIVNVPASVVEPIIAASIVYVAVENIYREGSLSLWRPFVVFGFGLLHGLGFASVLADYGLPDSGFVPALIGFNVGVEIGQLAVIAVAFMITRVAVSGEEEGRTNLLGSAIYLLLALAVIPVAAVILPNVGSTGDLVPLFAAVAILLGLCAASTATDTEMPYEAVVARPASILIALIGTWWVVERTLL</sequence>
<feature type="transmembrane region" description="Helical" evidence="1">
    <location>
        <begin position="393"/>
        <end position="410"/>
    </location>
</feature>
<feature type="transmembrane region" description="Helical" evidence="1">
    <location>
        <begin position="263"/>
        <end position="281"/>
    </location>
</feature>
<dbReference type="RefSeq" id="WP_140192798.1">
    <property type="nucleotide sequence ID" value="NZ_CP065915.1"/>
</dbReference>
<gene>
    <name evidence="2" type="ORF">FHY64_02130</name>
</gene>
<accession>A0A5C5GDP2</accession>
<organism evidence="2 3">
    <name type="scientific">Pelagovum pacificum</name>
    <dbReference type="NCBI Taxonomy" id="2588711"/>
    <lineage>
        <taxon>Bacteria</taxon>
        <taxon>Pseudomonadati</taxon>
        <taxon>Pseudomonadota</taxon>
        <taxon>Alphaproteobacteria</taxon>
        <taxon>Rhodobacterales</taxon>
        <taxon>Paracoccaceae</taxon>
        <taxon>Pelagovum</taxon>
    </lineage>
</organism>
<dbReference type="Proteomes" id="UP000314011">
    <property type="component" value="Unassembled WGS sequence"/>
</dbReference>
<evidence type="ECO:0000256" key="1">
    <source>
        <dbReference type="SAM" id="Phobius"/>
    </source>
</evidence>
<dbReference type="AlphaFoldDB" id="A0A5C5GDP2"/>
<keyword evidence="1" id="KW-1133">Transmembrane helix</keyword>
<keyword evidence="3" id="KW-1185">Reference proteome</keyword>
<keyword evidence="1" id="KW-0812">Transmembrane</keyword>
<dbReference type="EMBL" id="VFFF01000001">
    <property type="protein sequence ID" value="TNY32119.1"/>
    <property type="molecule type" value="Genomic_DNA"/>
</dbReference>
<protein>
    <submittedName>
        <fullName evidence="2">HupE/UreJ family protein</fullName>
    </submittedName>
</protein>
<reference evidence="2 3" key="1">
    <citation type="submission" date="2019-06" db="EMBL/GenBank/DDBJ databases">
        <title>Genome of new Rhodobacteraceae sp. SM1903.</title>
        <authorList>
            <person name="Ren X."/>
        </authorList>
    </citation>
    <scope>NUCLEOTIDE SEQUENCE [LARGE SCALE GENOMIC DNA]</scope>
    <source>
        <strain evidence="2 3">SM1903</strain>
    </source>
</reference>
<feature type="transmembrane region" description="Helical" evidence="1">
    <location>
        <begin position="326"/>
        <end position="348"/>
    </location>
</feature>
<feature type="transmembrane region" description="Helical" evidence="1">
    <location>
        <begin position="293"/>
        <end position="314"/>
    </location>
</feature>
<dbReference type="OrthoDB" id="9808870at2"/>
<evidence type="ECO:0000313" key="2">
    <source>
        <dbReference type="EMBL" id="TNY32119.1"/>
    </source>
</evidence>
<dbReference type="Pfam" id="PF13795">
    <property type="entry name" value="HupE_UreJ_2"/>
    <property type="match status" value="1"/>
</dbReference>
<evidence type="ECO:0000313" key="3">
    <source>
        <dbReference type="Proteomes" id="UP000314011"/>
    </source>
</evidence>
<dbReference type="InterPro" id="IPR032809">
    <property type="entry name" value="Put_HupE_UreJ"/>
</dbReference>